<dbReference type="RefSeq" id="WP_166172890.1">
    <property type="nucleotide sequence ID" value="NZ_CP045119.1"/>
</dbReference>
<keyword evidence="4 7" id="KW-0812">Transmembrane</keyword>
<accession>A0A6G8Q4S8</accession>
<comment type="subcellular location">
    <subcellularLocation>
        <location evidence="1">Cell membrane</location>
        <topology evidence="1">Multi-pass membrane protein</topology>
    </subcellularLocation>
</comment>
<evidence type="ECO:0000256" key="4">
    <source>
        <dbReference type="ARBA" id="ARBA00022692"/>
    </source>
</evidence>
<dbReference type="Gene3D" id="1.20.1250.20">
    <property type="entry name" value="MFS general substrate transporter like domains"/>
    <property type="match status" value="2"/>
</dbReference>
<dbReference type="InterPro" id="IPR036259">
    <property type="entry name" value="MFS_trans_sf"/>
</dbReference>
<organism evidence="9 10">
    <name type="scientific">Rubrobacter tropicus</name>
    <dbReference type="NCBI Taxonomy" id="2653851"/>
    <lineage>
        <taxon>Bacteria</taxon>
        <taxon>Bacillati</taxon>
        <taxon>Actinomycetota</taxon>
        <taxon>Rubrobacteria</taxon>
        <taxon>Rubrobacterales</taxon>
        <taxon>Rubrobacteraceae</taxon>
        <taxon>Rubrobacter</taxon>
    </lineage>
</organism>
<reference evidence="9 10" key="1">
    <citation type="submission" date="2019-10" db="EMBL/GenBank/DDBJ databases">
        <title>Rubrobacter sp nov SCSIO 52090 isolated from a deep-sea sediment in the South China Sea.</title>
        <authorList>
            <person name="Chen R.W."/>
        </authorList>
    </citation>
    <scope>NUCLEOTIDE SEQUENCE [LARGE SCALE GENOMIC DNA]</scope>
    <source>
        <strain evidence="9 10">SCSIO 52909</strain>
    </source>
</reference>
<dbReference type="EMBL" id="CP045119">
    <property type="protein sequence ID" value="QIN81475.1"/>
    <property type="molecule type" value="Genomic_DNA"/>
</dbReference>
<evidence type="ECO:0000256" key="5">
    <source>
        <dbReference type="ARBA" id="ARBA00022989"/>
    </source>
</evidence>
<proteinExistence type="predicted"/>
<feature type="transmembrane region" description="Helical" evidence="7">
    <location>
        <begin position="124"/>
        <end position="147"/>
    </location>
</feature>
<feature type="domain" description="Major facilitator superfamily (MFS) profile" evidence="8">
    <location>
        <begin position="21"/>
        <end position="430"/>
    </location>
</feature>
<feature type="transmembrane region" description="Helical" evidence="7">
    <location>
        <begin position="404"/>
        <end position="425"/>
    </location>
</feature>
<feature type="transmembrane region" description="Helical" evidence="7">
    <location>
        <begin position="159"/>
        <end position="181"/>
    </location>
</feature>
<evidence type="ECO:0000313" key="10">
    <source>
        <dbReference type="Proteomes" id="UP000501452"/>
    </source>
</evidence>
<feature type="transmembrane region" description="Helical" evidence="7">
    <location>
        <begin position="193"/>
        <end position="214"/>
    </location>
</feature>
<dbReference type="KEGG" id="rub:GBA63_01650"/>
<feature type="transmembrane region" description="Helical" evidence="7">
    <location>
        <begin position="247"/>
        <end position="271"/>
    </location>
</feature>
<feature type="transmembrane region" description="Helical" evidence="7">
    <location>
        <begin position="283"/>
        <end position="301"/>
    </location>
</feature>
<keyword evidence="3" id="KW-1003">Cell membrane</keyword>
<feature type="transmembrane region" description="Helical" evidence="7">
    <location>
        <begin position="95"/>
        <end position="118"/>
    </location>
</feature>
<dbReference type="PROSITE" id="PS50850">
    <property type="entry name" value="MFS"/>
    <property type="match status" value="1"/>
</dbReference>
<feature type="transmembrane region" description="Helical" evidence="7">
    <location>
        <begin position="338"/>
        <end position="362"/>
    </location>
</feature>
<dbReference type="Proteomes" id="UP000501452">
    <property type="component" value="Chromosome"/>
</dbReference>
<evidence type="ECO:0000256" key="2">
    <source>
        <dbReference type="ARBA" id="ARBA00022448"/>
    </source>
</evidence>
<dbReference type="GO" id="GO:0005886">
    <property type="term" value="C:plasma membrane"/>
    <property type="evidence" value="ECO:0007669"/>
    <property type="project" value="UniProtKB-SubCell"/>
</dbReference>
<dbReference type="AlphaFoldDB" id="A0A6G8Q4S8"/>
<name>A0A6G8Q4S8_9ACTN</name>
<evidence type="ECO:0000256" key="3">
    <source>
        <dbReference type="ARBA" id="ARBA00022475"/>
    </source>
</evidence>
<evidence type="ECO:0000313" key="9">
    <source>
        <dbReference type="EMBL" id="QIN81475.1"/>
    </source>
</evidence>
<evidence type="ECO:0000259" key="8">
    <source>
        <dbReference type="PROSITE" id="PS50850"/>
    </source>
</evidence>
<keyword evidence="6 7" id="KW-0472">Membrane</keyword>
<dbReference type="GO" id="GO:0022857">
    <property type="term" value="F:transmembrane transporter activity"/>
    <property type="evidence" value="ECO:0007669"/>
    <property type="project" value="InterPro"/>
</dbReference>
<dbReference type="Pfam" id="PF07690">
    <property type="entry name" value="MFS_1"/>
    <property type="match status" value="1"/>
</dbReference>
<keyword evidence="10" id="KW-1185">Reference proteome</keyword>
<keyword evidence="2" id="KW-0813">Transport</keyword>
<sequence>METIEKLGGEDRGQTADVRTVAVASMVGTTVEWFDFFGYATAAALVFGLLFFPGADPLVGTMLAFGGIAAGYLSRPLGSIAFGHYGDRLGRKTMLVVSLFVMGAATFLIGVLPTYAAIGATAAILLLVLRFIQGFALGGEWGGAVLMAVEHAPPNRRGFYGSFPQTGVALGLLLATLIFLAIEALPEDQLLTWGWRVPFLASALLVALGLYIRLKIVETPAFQRVKESQTEARVPFVETLLTHWKEVILTCLSYLVIGGIFYVIFVFSLTYGTEQLGLERSTMLLLTVFSSIFSFFGLLFFGHLSDRVGRKRVYVGGSLLVMASAFPIFWLINTEVFVFMLLGYLLATAGFCATYGPMGTLFSEAFDVRVRYTGISLGLTIGTVLGAAFVPMIFTQLLASFGSYWPISVYLIAVAAISAVAATLLRTTGSDKIERPEDAARTAERVH</sequence>
<evidence type="ECO:0000256" key="6">
    <source>
        <dbReference type="ARBA" id="ARBA00023136"/>
    </source>
</evidence>
<feature type="transmembrane region" description="Helical" evidence="7">
    <location>
        <begin position="374"/>
        <end position="398"/>
    </location>
</feature>
<feature type="transmembrane region" description="Helical" evidence="7">
    <location>
        <begin position="58"/>
        <end position="74"/>
    </location>
</feature>
<keyword evidence="5 7" id="KW-1133">Transmembrane helix</keyword>
<protein>
    <submittedName>
        <fullName evidence="9">MFS transporter</fullName>
    </submittedName>
</protein>
<gene>
    <name evidence="9" type="ORF">GBA63_01650</name>
</gene>
<evidence type="ECO:0000256" key="7">
    <source>
        <dbReference type="SAM" id="Phobius"/>
    </source>
</evidence>
<dbReference type="PANTHER" id="PTHR43045:SF1">
    <property type="entry name" value="SHIKIMATE TRANSPORTER"/>
    <property type="match status" value="1"/>
</dbReference>
<evidence type="ECO:0000256" key="1">
    <source>
        <dbReference type="ARBA" id="ARBA00004651"/>
    </source>
</evidence>
<dbReference type="InterPro" id="IPR020846">
    <property type="entry name" value="MFS_dom"/>
</dbReference>
<dbReference type="PANTHER" id="PTHR43045">
    <property type="entry name" value="SHIKIMATE TRANSPORTER"/>
    <property type="match status" value="1"/>
</dbReference>
<dbReference type="CDD" id="cd17369">
    <property type="entry name" value="MFS_ShiA_like"/>
    <property type="match status" value="1"/>
</dbReference>
<feature type="transmembrane region" description="Helical" evidence="7">
    <location>
        <begin position="33"/>
        <end position="52"/>
    </location>
</feature>
<dbReference type="SUPFAM" id="SSF103473">
    <property type="entry name" value="MFS general substrate transporter"/>
    <property type="match status" value="1"/>
</dbReference>
<feature type="transmembrane region" description="Helical" evidence="7">
    <location>
        <begin position="313"/>
        <end position="332"/>
    </location>
</feature>
<dbReference type="InterPro" id="IPR011701">
    <property type="entry name" value="MFS"/>
</dbReference>